<dbReference type="PATRIC" id="fig|1126833.4.peg.1912"/>
<reference evidence="3" key="2">
    <citation type="submission" date="2015-03" db="EMBL/GenBank/DDBJ databases">
        <title>Genome sequence of Paenibacillus beijingensis strain DSM 24997T.</title>
        <authorList>
            <person name="Kwak Y."/>
            <person name="Shin J.-H."/>
        </authorList>
    </citation>
    <scope>NUCLEOTIDE SEQUENCE [LARGE SCALE GENOMIC DNA]</scope>
    <source>
        <strain evidence="3">DSM 24997</strain>
    </source>
</reference>
<evidence type="ECO:0000313" key="2">
    <source>
        <dbReference type="EMBL" id="AJY74635.1"/>
    </source>
</evidence>
<name>A0A0D5NHR3_9BACL</name>
<gene>
    <name evidence="2" type="ORF">VN24_08660</name>
</gene>
<dbReference type="OrthoDB" id="2111742at2"/>
<dbReference type="EMBL" id="CP011058">
    <property type="protein sequence ID" value="AJY74635.1"/>
    <property type="molecule type" value="Genomic_DNA"/>
</dbReference>
<keyword evidence="1" id="KW-0812">Transmembrane</keyword>
<feature type="transmembrane region" description="Helical" evidence="1">
    <location>
        <begin position="230"/>
        <end position="250"/>
    </location>
</feature>
<accession>A0A0D5NHR3</accession>
<proteinExistence type="predicted"/>
<keyword evidence="3" id="KW-1185">Reference proteome</keyword>
<protein>
    <submittedName>
        <fullName evidence="2">Uncharacterized protein</fullName>
    </submittedName>
</protein>
<keyword evidence="1" id="KW-0472">Membrane</keyword>
<reference evidence="2 3" key="1">
    <citation type="journal article" date="2015" name="J. Biotechnol.">
        <title>Complete genome sequence of Paenibacillus beijingensis 7188(T) (=DSM 24997(T)), a novel rhizobacterium from jujube garden soil.</title>
        <authorList>
            <person name="Kwak Y."/>
            <person name="Shin J.H."/>
        </authorList>
    </citation>
    <scope>NUCLEOTIDE SEQUENCE [LARGE SCALE GENOMIC DNA]</scope>
    <source>
        <strain evidence="2 3">DSM 24997</strain>
    </source>
</reference>
<dbReference type="RefSeq" id="WP_045670068.1">
    <property type="nucleotide sequence ID" value="NZ_CP011058.1"/>
</dbReference>
<dbReference type="HOGENOM" id="CLU_1105375_0_0_9"/>
<evidence type="ECO:0000256" key="1">
    <source>
        <dbReference type="SAM" id="Phobius"/>
    </source>
</evidence>
<organism evidence="2 3">
    <name type="scientific">Paenibacillus beijingensis</name>
    <dbReference type="NCBI Taxonomy" id="1126833"/>
    <lineage>
        <taxon>Bacteria</taxon>
        <taxon>Bacillati</taxon>
        <taxon>Bacillota</taxon>
        <taxon>Bacilli</taxon>
        <taxon>Bacillales</taxon>
        <taxon>Paenibacillaceae</taxon>
        <taxon>Paenibacillus</taxon>
    </lineage>
</organism>
<sequence>MRIIYTLALLLVMFVAAPGNIFAYSYGDANKEDVAETFKLITAALSSSPADWKAAEAAYETRREEIVKHFGANVDRVLESNIKASDADKTIANYKAMLVMNLERRFTNAEQDVTDYANVKILLAKARATCDTLKPYLSEQLSAADIARLDGDFDTALKALGNPGLFGVGKSEADPAKLKQSLDDITATLKPLFPFDQAGAAGGQNAAAGEGAAGGAGAAGGNAGSTVNPAVTVSVIGGVLIVGIAAVWWARRKGFF</sequence>
<dbReference type="KEGG" id="pbj:VN24_08660"/>
<dbReference type="STRING" id="1126833.VN24_08660"/>
<keyword evidence="1" id="KW-1133">Transmembrane helix</keyword>
<dbReference type="AlphaFoldDB" id="A0A0D5NHR3"/>
<dbReference type="Proteomes" id="UP000032633">
    <property type="component" value="Chromosome"/>
</dbReference>
<evidence type="ECO:0000313" key="3">
    <source>
        <dbReference type="Proteomes" id="UP000032633"/>
    </source>
</evidence>